<dbReference type="AlphaFoldDB" id="A0A118K0B3"/>
<gene>
    <name evidence="1" type="ORF">Ccrd_020519</name>
</gene>
<sequence>MVGRRRHNPMVSLSRWKRWLPQTMLVVRRLVHRFLKMAVMRWMLPWRWLYAAGLSIRWLAVLEEGGLWSSDRQIHHKLKHSISGKRLLQLLHRSLCL</sequence>
<evidence type="ECO:0000313" key="2">
    <source>
        <dbReference type="Proteomes" id="UP000243975"/>
    </source>
</evidence>
<proteinExistence type="predicted"/>
<dbReference type="Gramene" id="KVI01200">
    <property type="protein sequence ID" value="KVI01200"/>
    <property type="gene ID" value="Ccrd_020519"/>
</dbReference>
<accession>A0A118K0B3</accession>
<dbReference type="EMBL" id="LEKV01003124">
    <property type="protein sequence ID" value="KVI01200.1"/>
    <property type="molecule type" value="Genomic_DNA"/>
</dbReference>
<keyword evidence="2" id="KW-1185">Reference proteome</keyword>
<organism evidence="1 2">
    <name type="scientific">Cynara cardunculus var. scolymus</name>
    <name type="common">Globe artichoke</name>
    <name type="synonym">Cynara scolymus</name>
    <dbReference type="NCBI Taxonomy" id="59895"/>
    <lineage>
        <taxon>Eukaryota</taxon>
        <taxon>Viridiplantae</taxon>
        <taxon>Streptophyta</taxon>
        <taxon>Embryophyta</taxon>
        <taxon>Tracheophyta</taxon>
        <taxon>Spermatophyta</taxon>
        <taxon>Magnoliopsida</taxon>
        <taxon>eudicotyledons</taxon>
        <taxon>Gunneridae</taxon>
        <taxon>Pentapetalae</taxon>
        <taxon>asterids</taxon>
        <taxon>campanulids</taxon>
        <taxon>Asterales</taxon>
        <taxon>Asteraceae</taxon>
        <taxon>Carduoideae</taxon>
        <taxon>Cardueae</taxon>
        <taxon>Carduinae</taxon>
        <taxon>Cynara</taxon>
    </lineage>
</organism>
<evidence type="ECO:0000313" key="1">
    <source>
        <dbReference type="EMBL" id="KVI01200.1"/>
    </source>
</evidence>
<dbReference type="Proteomes" id="UP000243975">
    <property type="component" value="Unassembled WGS sequence"/>
</dbReference>
<name>A0A118K0B3_CYNCS</name>
<reference evidence="1 2" key="1">
    <citation type="journal article" date="2016" name="Sci. Rep.">
        <title>The genome sequence of the outbreeding globe artichoke constructed de novo incorporating a phase-aware low-pass sequencing strategy of F1 progeny.</title>
        <authorList>
            <person name="Scaglione D."/>
            <person name="Reyes-Chin-Wo S."/>
            <person name="Acquadro A."/>
            <person name="Froenicke L."/>
            <person name="Portis E."/>
            <person name="Beitel C."/>
            <person name="Tirone M."/>
            <person name="Mauro R."/>
            <person name="Lo Monaco A."/>
            <person name="Mauromicale G."/>
            <person name="Faccioli P."/>
            <person name="Cattivelli L."/>
            <person name="Rieseberg L."/>
            <person name="Michelmore R."/>
            <person name="Lanteri S."/>
        </authorList>
    </citation>
    <scope>NUCLEOTIDE SEQUENCE [LARGE SCALE GENOMIC DNA]</scope>
    <source>
        <strain evidence="1">2C</strain>
    </source>
</reference>
<comment type="caution">
    <text evidence="1">The sequence shown here is derived from an EMBL/GenBank/DDBJ whole genome shotgun (WGS) entry which is preliminary data.</text>
</comment>
<protein>
    <submittedName>
        <fullName evidence="1">Uncharacterized protein</fullName>
    </submittedName>
</protein>